<reference evidence="3" key="1">
    <citation type="submission" date="2017-02" db="UniProtKB">
        <authorList>
            <consortium name="WormBaseParasite"/>
        </authorList>
    </citation>
    <scope>IDENTIFICATION</scope>
</reference>
<keyword evidence="2" id="KW-1185">Reference proteome</keyword>
<proteinExistence type="predicted"/>
<sequence length="217" mass="25089">MYRHLYSILNVYCSDPNCRHTCGLFHVVNKNLEPQFVTSQKEDKEEVNNMKSKSTPVKHFLSKNDPNYRDKLGSLDVQTPDSDNNIKDLTHNNKHEVSSKKSSISSNSHVEWLKNQEFLNELLSEDEFDFSKYPTSNFFLGDTDSEEELQELVKRVQNSNSKIDNRNNDNIEISVNNTPAFEGDLFDEDLETNSLFSIGIHETKRESDILSNYESNL</sequence>
<evidence type="ECO:0000313" key="3">
    <source>
        <dbReference type="WBParaSite" id="PTRK_0000493400.1"/>
    </source>
</evidence>
<dbReference type="WBParaSite" id="PTRK_0000493400.1">
    <property type="protein sequence ID" value="PTRK_0000493400.1"/>
    <property type="gene ID" value="PTRK_0000493400"/>
</dbReference>
<dbReference type="AlphaFoldDB" id="A0A0N4ZBM3"/>
<evidence type="ECO:0000313" key="2">
    <source>
        <dbReference type="Proteomes" id="UP000038045"/>
    </source>
</evidence>
<accession>A0A0N4ZBM3</accession>
<feature type="compositionally biased region" description="Basic and acidic residues" evidence="1">
    <location>
        <begin position="84"/>
        <end position="99"/>
    </location>
</feature>
<name>A0A0N4ZBM3_PARTI</name>
<evidence type="ECO:0000256" key="1">
    <source>
        <dbReference type="SAM" id="MobiDB-lite"/>
    </source>
</evidence>
<dbReference type="Proteomes" id="UP000038045">
    <property type="component" value="Unplaced"/>
</dbReference>
<organism evidence="2 3">
    <name type="scientific">Parastrongyloides trichosuri</name>
    <name type="common">Possum-specific nematode worm</name>
    <dbReference type="NCBI Taxonomy" id="131310"/>
    <lineage>
        <taxon>Eukaryota</taxon>
        <taxon>Metazoa</taxon>
        <taxon>Ecdysozoa</taxon>
        <taxon>Nematoda</taxon>
        <taxon>Chromadorea</taxon>
        <taxon>Rhabditida</taxon>
        <taxon>Tylenchina</taxon>
        <taxon>Panagrolaimomorpha</taxon>
        <taxon>Strongyloidoidea</taxon>
        <taxon>Strongyloididae</taxon>
        <taxon>Parastrongyloides</taxon>
    </lineage>
</organism>
<feature type="region of interest" description="Disordered" evidence="1">
    <location>
        <begin position="39"/>
        <end position="101"/>
    </location>
</feature>
<protein>
    <submittedName>
        <fullName evidence="3">Zf-C3H1 domain-containing protein</fullName>
    </submittedName>
</protein>